<evidence type="ECO:0000256" key="2">
    <source>
        <dbReference type="ARBA" id="ARBA00022692"/>
    </source>
</evidence>
<proteinExistence type="predicted"/>
<evidence type="ECO:0000256" key="6">
    <source>
        <dbReference type="SAM" id="Phobius"/>
    </source>
</evidence>
<dbReference type="AlphaFoldDB" id="A0A495IDB5"/>
<dbReference type="EMBL" id="RBKS01000001">
    <property type="protein sequence ID" value="RKR73630.1"/>
    <property type="molecule type" value="Genomic_DNA"/>
</dbReference>
<sequence>MSPSFDEQPAGEPDVEMLDESADGESVEVPASRRAALITLIVAAVIFAWTVYAAVGNVVQVPQLFGEYRDFVTKNGAPELAKTTPWSALIAALVVPVLGYLAGLRLGRGRALLKRIAIFVVMYAAVCALTVSLTGYVFEKSSLL</sequence>
<evidence type="ECO:0000256" key="5">
    <source>
        <dbReference type="SAM" id="MobiDB-lite"/>
    </source>
</evidence>
<evidence type="ECO:0000256" key="1">
    <source>
        <dbReference type="ARBA" id="ARBA00004141"/>
    </source>
</evidence>
<keyword evidence="3 6" id="KW-1133">Transmembrane helix</keyword>
<reference evidence="7 8" key="1">
    <citation type="submission" date="2018-10" db="EMBL/GenBank/DDBJ databases">
        <title>Sequencing the genomes of 1000 actinobacteria strains.</title>
        <authorList>
            <person name="Klenk H.-P."/>
        </authorList>
    </citation>
    <scope>NUCLEOTIDE SEQUENCE [LARGE SCALE GENOMIC DNA]</scope>
    <source>
        <strain evidence="7 8">DSM 17894</strain>
    </source>
</reference>
<dbReference type="Proteomes" id="UP000280008">
    <property type="component" value="Unassembled WGS sequence"/>
</dbReference>
<feature type="region of interest" description="Disordered" evidence="5">
    <location>
        <begin position="1"/>
        <end position="22"/>
    </location>
</feature>
<feature type="transmembrane region" description="Helical" evidence="6">
    <location>
        <begin position="86"/>
        <end position="104"/>
    </location>
</feature>
<keyword evidence="8" id="KW-1185">Reference proteome</keyword>
<gene>
    <name evidence="7" type="ORF">C8E83_0723</name>
</gene>
<evidence type="ECO:0000313" key="7">
    <source>
        <dbReference type="EMBL" id="RKR73630.1"/>
    </source>
</evidence>
<feature type="compositionally biased region" description="Acidic residues" evidence="5">
    <location>
        <begin position="13"/>
        <end position="22"/>
    </location>
</feature>
<keyword evidence="2 6" id="KW-0812">Transmembrane</keyword>
<comment type="subcellular location">
    <subcellularLocation>
        <location evidence="1">Membrane</location>
        <topology evidence="1">Multi-pass membrane protein</topology>
    </subcellularLocation>
</comment>
<feature type="transmembrane region" description="Helical" evidence="6">
    <location>
        <begin position="116"/>
        <end position="138"/>
    </location>
</feature>
<feature type="transmembrane region" description="Helical" evidence="6">
    <location>
        <begin position="35"/>
        <end position="55"/>
    </location>
</feature>
<evidence type="ECO:0000313" key="8">
    <source>
        <dbReference type="Proteomes" id="UP000280008"/>
    </source>
</evidence>
<keyword evidence="4 6" id="KW-0472">Membrane</keyword>
<name>A0A495IDB5_9MICO</name>
<organism evidence="7 8">
    <name type="scientific">Frondihabitans australicus</name>
    <dbReference type="NCBI Taxonomy" id="386892"/>
    <lineage>
        <taxon>Bacteria</taxon>
        <taxon>Bacillati</taxon>
        <taxon>Actinomycetota</taxon>
        <taxon>Actinomycetes</taxon>
        <taxon>Micrococcales</taxon>
        <taxon>Microbacteriaceae</taxon>
        <taxon>Frondihabitans</taxon>
    </lineage>
</organism>
<accession>A0A495IDB5</accession>
<dbReference type="RefSeq" id="WP_121368476.1">
    <property type="nucleotide sequence ID" value="NZ_RBKS01000001.1"/>
</dbReference>
<dbReference type="SUPFAM" id="SSF161098">
    <property type="entry name" value="MetI-like"/>
    <property type="match status" value="1"/>
</dbReference>
<dbReference type="InterPro" id="IPR035906">
    <property type="entry name" value="MetI-like_sf"/>
</dbReference>
<protein>
    <submittedName>
        <fullName evidence="7">Uncharacterized protein</fullName>
    </submittedName>
</protein>
<evidence type="ECO:0000256" key="3">
    <source>
        <dbReference type="ARBA" id="ARBA00022989"/>
    </source>
</evidence>
<comment type="caution">
    <text evidence="7">The sequence shown here is derived from an EMBL/GenBank/DDBJ whole genome shotgun (WGS) entry which is preliminary data.</text>
</comment>
<evidence type="ECO:0000256" key="4">
    <source>
        <dbReference type="ARBA" id="ARBA00023136"/>
    </source>
</evidence>
<dbReference type="GO" id="GO:0016020">
    <property type="term" value="C:membrane"/>
    <property type="evidence" value="ECO:0007669"/>
    <property type="project" value="UniProtKB-SubCell"/>
</dbReference>